<evidence type="ECO:0000256" key="2">
    <source>
        <dbReference type="ARBA" id="ARBA00022670"/>
    </source>
</evidence>
<reference evidence="8" key="1">
    <citation type="submission" date="2019-03" db="EMBL/GenBank/DDBJ databases">
        <title>WGS assembly of Setaria viridis.</title>
        <authorList>
            <person name="Huang P."/>
            <person name="Jenkins J."/>
            <person name="Grimwood J."/>
            <person name="Barry K."/>
            <person name="Healey A."/>
            <person name="Mamidi S."/>
            <person name="Sreedasyam A."/>
            <person name="Shu S."/>
            <person name="Feldman M."/>
            <person name="Wu J."/>
            <person name="Yu Y."/>
            <person name="Chen C."/>
            <person name="Johnson J."/>
            <person name="Rokhsar D."/>
            <person name="Baxter I."/>
            <person name="Schmutz J."/>
            <person name="Brutnell T."/>
            <person name="Kellogg E."/>
        </authorList>
    </citation>
    <scope>NUCLEOTIDE SEQUENCE [LARGE SCALE GENOMIC DNA]</scope>
</reference>
<dbReference type="CDD" id="cd05476">
    <property type="entry name" value="pepsin_A_like_plant"/>
    <property type="match status" value="1"/>
</dbReference>
<dbReference type="InterPro" id="IPR051708">
    <property type="entry name" value="Plant_Aspart_Prot_A1"/>
</dbReference>
<evidence type="ECO:0000313" key="9">
    <source>
        <dbReference type="Proteomes" id="UP000298652"/>
    </source>
</evidence>
<dbReference type="Pfam" id="PF14541">
    <property type="entry name" value="TAXi_C"/>
    <property type="match status" value="1"/>
</dbReference>
<dbReference type="Gene3D" id="2.40.70.10">
    <property type="entry name" value="Acid Proteases"/>
    <property type="match status" value="2"/>
</dbReference>
<dbReference type="SUPFAM" id="SSF50630">
    <property type="entry name" value="Acid proteases"/>
    <property type="match status" value="1"/>
</dbReference>
<dbReference type="InterPro" id="IPR032861">
    <property type="entry name" value="TAXi_N"/>
</dbReference>
<keyword evidence="2" id="KW-0645">Protease</keyword>
<keyword evidence="4" id="KW-0378">Hydrolase</keyword>
<dbReference type="InterPro" id="IPR033121">
    <property type="entry name" value="PEPTIDASE_A1"/>
</dbReference>
<keyword evidence="6" id="KW-0732">Signal</keyword>
<evidence type="ECO:0000256" key="4">
    <source>
        <dbReference type="ARBA" id="ARBA00022801"/>
    </source>
</evidence>
<dbReference type="GO" id="GO:0005576">
    <property type="term" value="C:extracellular region"/>
    <property type="evidence" value="ECO:0007669"/>
    <property type="project" value="TreeGrafter"/>
</dbReference>
<dbReference type="GO" id="GO:0006508">
    <property type="term" value="P:proteolysis"/>
    <property type="evidence" value="ECO:0007669"/>
    <property type="project" value="UniProtKB-KW"/>
</dbReference>
<sequence length="332" mass="35079">MARHANCLLVPCLCRQLGTAAVHGMTQLTNFTRYDPSLSHAAQNLTCSNTACATSIGSATQCSCAGTECYVHTAYNAFEEIAGDLSTNEFTFGSEKVRLTFGTIDASTLTRGSLGGASGIIGLGRGPLSLVSQLSETKFSYCLMPFFSDATNPSHLLVGASAALSGGAPVTSVPFVKNSKEYPFSTYYYLTLAGIMMGKAKLDVPAAVFGLREVKPGRWAGTVVDTGSPFMSLVDVAYRVLKAELEEQLGASLVRLPKVIISKRLELCVSQGDLARLVPPLVLQFGGGGEVVLPPENYWAPVGNETACMVVFSSARKASPPMNETTVIGGYM</sequence>
<dbReference type="InterPro" id="IPR021109">
    <property type="entry name" value="Peptidase_aspartic_dom_sf"/>
</dbReference>
<dbReference type="PANTHER" id="PTHR47967">
    <property type="entry name" value="OS07G0603500 PROTEIN-RELATED"/>
    <property type="match status" value="1"/>
</dbReference>
<name>A0A4U6VGX2_SETVI</name>
<comment type="similarity">
    <text evidence="1">Belongs to the peptidase A1 family.</text>
</comment>
<protein>
    <recommendedName>
        <fullName evidence="7">Peptidase A1 domain-containing protein</fullName>
    </recommendedName>
</protein>
<gene>
    <name evidence="8" type="ORF">SEVIR_3G353400v2</name>
</gene>
<dbReference type="Proteomes" id="UP000298652">
    <property type="component" value="Chromosome 3"/>
</dbReference>
<feature type="signal peptide" evidence="6">
    <location>
        <begin position="1"/>
        <end position="20"/>
    </location>
</feature>
<evidence type="ECO:0000259" key="7">
    <source>
        <dbReference type="PROSITE" id="PS51767"/>
    </source>
</evidence>
<accession>A0A4U6VGX2</accession>
<dbReference type="InterPro" id="IPR032799">
    <property type="entry name" value="TAXi_C"/>
</dbReference>
<dbReference type="EMBL" id="CM016554">
    <property type="protein sequence ID" value="TKW28821.1"/>
    <property type="molecule type" value="Genomic_DNA"/>
</dbReference>
<dbReference type="InterPro" id="IPR034161">
    <property type="entry name" value="Pepsin-like_plant"/>
</dbReference>
<dbReference type="PROSITE" id="PS51767">
    <property type="entry name" value="PEPTIDASE_A1"/>
    <property type="match status" value="1"/>
</dbReference>
<keyword evidence="3" id="KW-0064">Aspartyl protease</keyword>
<feature type="domain" description="Peptidase A1" evidence="7">
    <location>
        <begin position="1"/>
        <end position="332"/>
    </location>
</feature>
<keyword evidence="9" id="KW-1185">Reference proteome</keyword>
<dbReference type="Gramene" id="TKW28821">
    <property type="protein sequence ID" value="TKW28821"/>
    <property type="gene ID" value="SEVIR_3G353400v2"/>
</dbReference>
<dbReference type="GO" id="GO:0004190">
    <property type="term" value="F:aspartic-type endopeptidase activity"/>
    <property type="evidence" value="ECO:0007669"/>
    <property type="project" value="UniProtKB-KW"/>
</dbReference>
<dbReference type="AlphaFoldDB" id="A0A4U6VGX2"/>
<evidence type="ECO:0000256" key="3">
    <source>
        <dbReference type="ARBA" id="ARBA00022750"/>
    </source>
</evidence>
<feature type="chain" id="PRO_5020547327" description="Peptidase A1 domain-containing protein" evidence="6">
    <location>
        <begin position="21"/>
        <end position="332"/>
    </location>
</feature>
<dbReference type="Pfam" id="PF14543">
    <property type="entry name" value="TAXi_N"/>
    <property type="match status" value="1"/>
</dbReference>
<proteinExistence type="inferred from homology"/>
<organism evidence="8 9">
    <name type="scientific">Setaria viridis</name>
    <name type="common">Green bristlegrass</name>
    <name type="synonym">Setaria italica subsp. viridis</name>
    <dbReference type="NCBI Taxonomy" id="4556"/>
    <lineage>
        <taxon>Eukaryota</taxon>
        <taxon>Viridiplantae</taxon>
        <taxon>Streptophyta</taxon>
        <taxon>Embryophyta</taxon>
        <taxon>Tracheophyta</taxon>
        <taxon>Spermatophyta</taxon>
        <taxon>Magnoliopsida</taxon>
        <taxon>Liliopsida</taxon>
        <taxon>Poales</taxon>
        <taxon>Poaceae</taxon>
        <taxon>PACMAD clade</taxon>
        <taxon>Panicoideae</taxon>
        <taxon>Panicodae</taxon>
        <taxon>Paniceae</taxon>
        <taxon>Cenchrinae</taxon>
        <taxon>Setaria</taxon>
    </lineage>
</organism>
<evidence type="ECO:0000256" key="6">
    <source>
        <dbReference type="SAM" id="SignalP"/>
    </source>
</evidence>
<evidence type="ECO:0000256" key="1">
    <source>
        <dbReference type="ARBA" id="ARBA00007447"/>
    </source>
</evidence>
<evidence type="ECO:0000256" key="5">
    <source>
        <dbReference type="ARBA" id="ARBA00023180"/>
    </source>
</evidence>
<evidence type="ECO:0000313" key="8">
    <source>
        <dbReference type="EMBL" id="TKW28821.1"/>
    </source>
</evidence>
<keyword evidence="5" id="KW-0325">Glycoprotein</keyword>
<dbReference type="PANTHER" id="PTHR47967:SF83">
    <property type="entry name" value="OS05G0375700 PROTEIN"/>
    <property type="match status" value="1"/>
</dbReference>